<protein>
    <submittedName>
        <fullName evidence="1">Uncharacterized protein</fullName>
    </submittedName>
</protein>
<dbReference type="InParanoid" id="A0A0D0A4N5"/>
<evidence type="ECO:0000313" key="2">
    <source>
        <dbReference type="Proteomes" id="UP000054485"/>
    </source>
</evidence>
<sequence>IGIPKEEDFLMIMMLNAMAKDLPHVHNHIADTLTTSTASNPYSLTHICSRLDIEQQLLNTAKSKSSDVALAATSRGGNSCDNHEHCSTCGNSSHPTKDCFGKGGVMEGKWDEVLA</sequence>
<dbReference type="HOGENOM" id="CLU_2114839_0_0_1"/>
<evidence type="ECO:0000313" key="1">
    <source>
        <dbReference type="EMBL" id="KIK33209.1"/>
    </source>
</evidence>
<organism evidence="1 2">
    <name type="scientific">Suillus luteus UH-Slu-Lm8-n1</name>
    <dbReference type="NCBI Taxonomy" id="930992"/>
    <lineage>
        <taxon>Eukaryota</taxon>
        <taxon>Fungi</taxon>
        <taxon>Dikarya</taxon>
        <taxon>Basidiomycota</taxon>
        <taxon>Agaricomycotina</taxon>
        <taxon>Agaricomycetes</taxon>
        <taxon>Agaricomycetidae</taxon>
        <taxon>Boletales</taxon>
        <taxon>Suillineae</taxon>
        <taxon>Suillaceae</taxon>
        <taxon>Suillus</taxon>
    </lineage>
</organism>
<keyword evidence="2" id="KW-1185">Reference proteome</keyword>
<dbReference type="AlphaFoldDB" id="A0A0D0A4N5"/>
<name>A0A0D0A4N5_9AGAM</name>
<feature type="non-terminal residue" evidence="1">
    <location>
        <position position="1"/>
    </location>
</feature>
<proteinExistence type="predicted"/>
<dbReference type="OrthoDB" id="2685940at2759"/>
<dbReference type="STRING" id="930992.A0A0D0A4N5"/>
<dbReference type="EMBL" id="KN835995">
    <property type="protein sequence ID" value="KIK33209.1"/>
    <property type="molecule type" value="Genomic_DNA"/>
</dbReference>
<reference evidence="2" key="2">
    <citation type="submission" date="2015-01" db="EMBL/GenBank/DDBJ databases">
        <title>Evolutionary Origins and Diversification of the Mycorrhizal Mutualists.</title>
        <authorList>
            <consortium name="DOE Joint Genome Institute"/>
            <consortium name="Mycorrhizal Genomics Consortium"/>
            <person name="Kohler A."/>
            <person name="Kuo A."/>
            <person name="Nagy L.G."/>
            <person name="Floudas D."/>
            <person name="Copeland A."/>
            <person name="Barry K.W."/>
            <person name="Cichocki N."/>
            <person name="Veneault-Fourrey C."/>
            <person name="LaButti K."/>
            <person name="Lindquist E.A."/>
            <person name="Lipzen A."/>
            <person name="Lundell T."/>
            <person name="Morin E."/>
            <person name="Murat C."/>
            <person name="Riley R."/>
            <person name="Ohm R."/>
            <person name="Sun H."/>
            <person name="Tunlid A."/>
            <person name="Henrissat B."/>
            <person name="Grigoriev I.V."/>
            <person name="Hibbett D.S."/>
            <person name="Martin F."/>
        </authorList>
    </citation>
    <scope>NUCLEOTIDE SEQUENCE [LARGE SCALE GENOMIC DNA]</scope>
    <source>
        <strain evidence="2">UH-Slu-Lm8-n1</strain>
    </source>
</reference>
<dbReference type="Proteomes" id="UP000054485">
    <property type="component" value="Unassembled WGS sequence"/>
</dbReference>
<accession>A0A0D0A4N5</accession>
<feature type="non-terminal residue" evidence="1">
    <location>
        <position position="115"/>
    </location>
</feature>
<gene>
    <name evidence="1" type="ORF">CY34DRAFT_63284</name>
</gene>
<reference evidence="1 2" key="1">
    <citation type="submission" date="2014-04" db="EMBL/GenBank/DDBJ databases">
        <authorList>
            <consortium name="DOE Joint Genome Institute"/>
            <person name="Kuo A."/>
            <person name="Ruytinx J."/>
            <person name="Rineau F."/>
            <person name="Colpaert J."/>
            <person name="Kohler A."/>
            <person name="Nagy L.G."/>
            <person name="Floudas D."/>
            <person name="Copeland A."/>
            <person name="Barry K.W."/>
            <person name="Cichocki N."/>
            <person name="Veneault-Fourrey C."/>
            <person name="LaButti K."/>
            <person name="Lindquist E.A."/>
            <person name="Lipzen A."/>
            <person name="Lundell T."/>
            <person name="Morin E."/>
            <person name="Murat C."/>
            <person name="Sun H."/>
            <person name="Tunlid A."/>
            <person name="Henrissat B."/>
            <person name="Grigoriev I.V."/>
            <person name="Hibbett D.S."/>
            <person name="Martin F."/>
            <person name="Nordberg H.P."/>
            <person name="Cantor M.N."/>
            <person name="Hua S.X."/>
        </authorList>
    </citation>
    <scope>NUCLEOTIDE SEQUENCE [LARGE SCALE GENOMIC DNA]</scope>
    <source>
        <strain evidence="1 2">UH-Slu-Lm8-n1</strain>
    </source>
</reference>